<gene>
    <name evidence="2" type="ORF">JJB09_18260</name>
</gene>
<comment type="similarity">
    <text evidence="1">Belongs to the protein-tyrosine phosphatase family.</text>
</comment>
<keyword evidence="3" id="KW-1185">Reference proteome</keyword>
<organism evidence="2 3">
    <name type="scientific">Rhizobium setariae</name>
    <dbReference type="NCBI Taxonomy" id="2801340"/>
    <lineage>
        <taxon>Bacteria</taxon>
        <taxon>Pseudomonadati</taxon>
        <taxon>Pseudomonadota</taxon>
        <taxon>Alphaproteobacteria</taxon>
        <taxon>Hyphomicrobiales</taxon>
        <taxon>Rhizobiaceae</taxon>
        <taxon>Rhizobium/Agrobacterium group</taxon>
        <taxon>Rhizobium</taxon>
    </lineage>
</organism>
<dbReference type="AlphaFoldDB" id="A0A937CM72"/>
<evidence type="ECO:0000313" key="3">
    <source>
        <dbReference type="Proteomes" id="UP000633219"/>
    </source>
</evidence>
<dbReference type="PROSITE" id="PS00383">
    <property type="entry name" value="TYR_PHOSPHATASE_1"/>
    <property type="match status" value="1"/>
</dbReference>
<proteinExistence type="inferred from homology"/>
<dbReference type="InterPro" id="IPR029021">
    <property type="entry name" value="Prot-tyrosine_phosphatase-like"/>
</dbReference>
<evidence type="ECO:0000313" key="2">
    <source>
        <dbReference type="EMBL" id="MBL0373970.1"/>
    </source>
</evidence>
<dbReference type="SUPFAM" id="SSF52799">
    <property type="entry name" value="(Phosphotyrosine protein) phosphatases II"/>
    <property type="match status" value="1"/>
</dbReference>
<sequence length="198" mass="22159">MPQISKLRRILITTALVAIAPILAGGSYLGVEQLRANFHEVDPGYLYRSGQLTPAQLRDYANRFGIRSIVNLRGRSEKADWYKGEVAEAKALGITHVDFKMSATKELPLNKADELEKILREVPKPVLIHCQAGADRSGLASAIFMQRIRGAGIEKAEGQISLYYGHFSIPVVSQAYPMDETWEKLEDIYSAREREARL</sequence>
<dbReference type="PANTHER" id="PTHR31126">
    <property type="entry name" value="TYROSINE-PROTEIN PHOSPHATASE"/>
    <property type="match status" value="1"/>
</dbReference>
<reference evidence="2" key="1">
    <citation type="submission" date="2021-01" db="EMBL/GenBank/DDBJ databases">
        <title>Rhizobium sp. strain KVB221 16S ribosomal RNA gene Genome sequencing and assembly.</title>
        <authorList>
            <person name="Kang M."/>
        </authorList>
    </citation>
    <scope>NUCLEOTIDE SEQUENCE</scope>
    <source>
        <strain evidence="2">KVB221</strain>
    </source>
</reference>
<comment type="caution">
    <text evidence="2">The sequence shown here is derived from an EMBL/GenBank/DDBJ whole genome shotgun (WGS) entry which is preliminary data.</text>
</comment>
<protein>
    <submittedName>
        <fullName evidence="2">Tyrosine-protein phosphatase</fullName>
    </submittedName>
</protein>
<dbReference type="Proteomes" id="UP000633219">
    <property type="component" value="Unassembled WGS sequence"/>
</dbReference>
<dbReference type="Gene3D" id="3.90.190.10">
    <property type="entry name" value="Protein tyrosine phosphatase superfamily"/>
    <property type="match status" value="1"/>
</dbReference>
<dbReference type="Pfam" id="PF13350">
    <property type="entry name" value="Y_phosphatase3"/>
    <property type="match status" value="1"/>
</dbReference>
<dbReference type="GO" id="GO:0004721">
    <property type="term" value="F:phosphoprotein phosphatase activity"/>
    <property type="evidence" value="ECO:0007669"/>
    <property type="project" value="InterPro"/>
</dbReference>
<dbReference type="InterPro" id="IPR016130">
    <property type="entry name" value="Tyr_Pase_AS"/>
</dbReference>
<dbReference type="InterPro" id="IPR026893">
    <property type="entry name" value="Tyr/Ser_Pase_IphP-type"/>
</dbReference>
<evidence type="ECO:0000256" key="1">
    <source>
        <dbReference type="ARBA" id="ARBA00009580"/>
    </source>
</evidence>
<dbReference type="EMBL" id="JAEQNC010000010">
    <property type="protein sequence ID" value="MBL0373970.1"/>
    <property type="molecule type" value="Genomic_DNA"/>
</dbReference>
<name>A0A937CM72_9HYPH</name>
<dbReference type="PANTHER" id="PTHR31126:SF72">
    <property type="entry name" value="DUAL SPECIFICITY PROTEIN PHOSPHATASE TPBA"/>
    <property type="match status" value="1"/>
</dbReference>
<accession>A0A937CM72</accession>